<dbReference type="Proteomes" id="UP000576969">
    <property type="component" value="Unassembled WGS sequence"/>
</dbReference>
<dbReference type="EMBL" id="JACCBV010000001">
    <property type="protein sequence ID" value="NYE20984.1"/>
    <property type="molecule type" value="Genomic_DNA"/>
</dbReference>
<keyword evidence="4" id="KW-1185">Reference proteome</keyword>
<sequence>MTSSDALAEIVARSLADAFALLLPVDCAGCDEPDIALCEACRDALAPAATCDRLASGLPVWSGLPFEGVAARVIRALKQDGRTGLARPLSMPLRAALAAATTSVGGVDAIVPVPTSRAAYRRRGFRVVELVARRAGVRTERLLLPARRVADQRGLGVEARRANVSGSMRARGTGARRVLVVDDVVTTGATLDEAARALRAAGADVAGGVCVARTPRHARASS</sequence>
<dbReference type="Gene3D" id="3.40.50.2020">
    <property type="match status" value="1"/>
</dbReference>
<comment type="similarity">
    <text evidence="1">Belongs to the ComF/GntX family.</text>
</comment>
<protein>
    <submittedName>
        <fullName evidence="3">Putative amidophosphoribosyltransferase</fullName>
    </submittedName>
</protein>
<dbReference type="GO" id="GO:0016757">
    <property type="term" value="F:glycosyltransferase activity"/>
    <property type="evidence" value="ECO:0007669"/>
    <property type="project" value="UniProtKB-KW"/>
</dbReference>
<reference evidence="3 4" key="1">
    <citation type="submission" date="2020-07" db="EMBL/GenBank/DDBJ databases">
        <title>Sequencing the genomes of 1000 actinobacteria strains.</title>
        <authorList>
            <person name="Klenk H.-P."/>
        </authorList>
    </citation>
    <scope>NUCLEOTIDE SEQUENCE [LARGE SCALE GENOMIC DNA]</scope>
    <source>
        <strain evidence="3 4">DSM 24662</strain>
    </source>
</reference>
<dbReference type="SUPFAM" id="SSF53271">
    <property type="entry name" value="PRTase-like"/>
    <property type="match status" value="1"/>
</dbReference>
<dbReference type="Pfam" id="PF00156">
    <property type="entry name" value="Pribosyltran"/>
    <property type="match status" value="1"/>
</dbReference>
<comment type="caution">
    <text evidence="3">The sequence shown here is derived from an EMBL/GenBank/DDBJ whole genome shotgun (WGS) entry which is preliminary data.</text>
</comment>
<evidence type="ECO:0000256" key="1">
    <source>
        <dbReference type="ARBA" id="ARBA00008007"/>
    </source>
</evidence>
<proteinExistence type="inferred from homology"/>
<evidence type="ECO:0000313" key="3">
    <source>
        <dbReference type="EMBL" id="NYE20984.1"/>
    </source>
</evidence>
<keyword evidence="3" id="KW-0808">Transferase</keyword>
<name>A0A7Y9GQX7_9MICO</name>
<keyword evidence="3" id="KW-0328">Glycosyltransferase</keyword>
<evidence type="ECO:0000259" key="2">
    <source>
        <dbReference type="Pfam" id="PF00156"/>
    </source>
</evidence>
<dbReference type="AlphaFoldDB" id="A0A7Y9GQX7"/>
<gene>
    <name evidence="3" type="ORF">BJ991_003012</name>
</gene>
<organism evidence="3 4">
    <name type="scientific">Microbacterium immunditiarum</name>
    <dbReference type="NCBI Taxonomy" id="337480"/>
    <lineage>
        <taxon>Bacteria</taxon>
        <taxon>Bacillati</taxon>
        <taxon>Actinomycetota</taxon>
        <taxon>Actinomycetes</taxon>
        <taxon>Micrococcales</taxon>
        <taxon>Microbacteriaceae</taxon>
        <taxon>Microbacterium</taxon>
    </lineage>
</organism>
<feature type="domain" description="Phosphoribosyltransferase" evidence="2">
    <location>
        <begin position="170"/>
        <end position="216"/>
    </location>
</feature>
<evidence type="ECO:0000313" key="4">
    <source>
        <dbReference type="Proteomes" id="UP000576969"/>
    </source>
</evidence>
<dbReference type="RefSeq" id="WP_179491318.1">
    <property type="nucleotide sequence ID" value="NZ_JACCBV010000001.1"/>
</dbReference>
<dbReference type="InterPro" id="IPR000836">
    <property type="entry name" value="PRTase_dom"/>
</dbReference>
<dbReference type="PANTHER" id="PTHR47505:SF1">
    <property type="entry name" value="DNA UTILIZATION PROTEIN YHGH"/>
    <property type="match status" value="1"/>
</dbReference>
<accession>A0A7Y9GQX7</accession>
<dbReference type="InterPro" id="IPR029057">
    <property type="entry name" value="PRTase-like"/>
</dbReference>
<dbReference type="InterPro" id="IPR051910">
    <property type="entry name" value="ComF/GntX_DNA_util-trans"/>
</dbReference>
<dbReference type="PANTHER" id="PTHR47505">
    <property type="entry name" value="DNA UTILIZATION PROTEIN YHGH"/>
    <property type="match status" value="1"/>
</dbReference>